<dbReference type="NCBIfam" id="TIGR03668">
    <property type="entry name" value="Rv0121_F420"/>
    <property type="match status" value="1"/>
</dbReference>
<dbReference type="PANTHER" id="PTHR35176:SF2">
    <property type="entry name" value="F420H(2)-DEPENDENT REDUCTASE RV1155"/>
    <property type="match status" value="1"/>
</dbReference>
<evidence type="ECO:0000313" key="4">
    <source>
        <dbReference type="EMBL" id="GAT14305.1"/>
    </source>
</evidence>
<dbReference type="Proteomes" id="UP000069654">
    <property type="component" value="Unassembled WGS sequence"/>
</dbReference>
<evidence type="ECO:0000256" key="2">
    <source>
        <dbReference type="SAM" id="MobiDB-lite"/>
    </source>
</evidence>
<dbReference type="AlphaFoldDB" id="A0A117ILW6"/>
<dbReference type="EMBL" id="BCTB01000006">
    <property type="protein sequence ID" value="GAT14305.1"/>
    <property type="molecule type" value="Genomic_DNA"/>
</dbReference>
<reference evidence="4 5" key="1">
    <citation type="journal article" date="2016" name="Genome Announc.">
        <title>Draft Genome Sequences of Five Rapidly Growing Mycobacterium Species, M. thermoresistibile, M. fortuitum subsp. acetamidolyticum, M. canariasense, M. brisbanense, and M. novocastrense.</title>
        <authorList>
            <person name="Katahira K."/>
            <person name="Ogura Y."/>
            <person name="Gotoh Y."/>
            <person name="Hayashi T."/>
        </authorList>
    </citation>
    <scope>NUCLEOTIDE SEQUENCE [LARGE SCALE GENOMIC DNA]</scope>
    <source>
        <strain evidence="4 5">JCM6362</strain>
    </source>
</reference>
<protein>
    <submittedName>
        <fullName evidence="4">Pyridoxamine 5'-phosphate oxidase</fullName>
    </submittedName>
</protein>
<dbReference type="RefSeq" id="WP_003924251.1">
    <property type="nucleotide sequence ID" value="NZ_BCTB01000006.1"/>
</dbReference>
<dbReference type="Pfam" id="PF01243">
    <property type="entry name" value="PNPOx_N"/>
    <property type="match status" value="1"/>
</dbReference>
<feature type="compositionally biased region" description="Low complexity" evidence="2">
    <location>
        <begin position="1"/>
        <end position="16"/>
    </location>
</feature>
<evidence type="ECO:0000256" key="1">
    <source>
        <dbReference type="ARBA" id="ARBA00023002"/>
    </source>
</evidence>
<proteinExistence type="predicted"/>
<comment type="caution">
    <text evidence="4">The sequence shown here is derived from an EMBL/GenBank/DDBJ whole genome shotgun (WGS) entry which is preliminary data.</text>
</comment>
<sequence>MAPGNPSGVPSSGPDPHGFDPEAMFAAAPVAALATVGSDGQPHLVPVVFAVHGGAVYTAVDAKPKTTQRLRRLVNIEANPRVSLLVDHYTEDWTQLWWVRADGIATIHRSGEQMATGYALLRRKYPQYQRITLDGPVVAVEIRHWSSWHA</sequence>
<dbReference type="GO" id="GO:0016627">
    <property type="term" value="F:oxidoreductase activity, acting on the CH-CH group of donors"/>
    <property type="evidence" value="ECO:0007669"/>
    <property type="project" value="TreeGrafter"/>
</dbReference>
<dbReference type="GO" id="GO:0070967">
    <property type="term" value="F:coenzyme F420 binding"/>
    <property type="evidence" value="ECO:0007669"/>
    <property type="project" value="TreeGrafter"/>
</dbReference>
<dbReference type="GO" id="GO:0005829">
    <property type="term" value="C:cytosol"/>
    <property type="evidence" value="ECO:0007669"/>
    <property type="project" value="TreeGrafter"/>
</dbReference>
<reference evidence="5" key="2">
    <citation type="submission" date="2016-02" db="EMBL/GenBank/DDBJ databases">
        <title>Draft genome sequence of five rapidly growing Mycobacterium species.</title>
        <authorList>
            <person name="Katahira K."/>
            <person name="Gotou Y."/>
            <person name="Iida K."/>
            <person name="Ogura Y."/>
            <person name="Hayashi T."/>
        </authorList>
    </citation>
    <scope>NUCLEOTIDE SEQUENCE [LARGE SCALE GENOMIC DNA]</scope>
    <source>
        <strain evidence="5">JCM6362</strain>
    </source>
</reference>
<dbReference type="InterPro" id="IPR052019">
    <property type="entry name" value="F420H2_bilvrd_red/Heme_oxyg"/>
</dbReference>
<dbReference type="OMA" id="DHYDDDW"/>
<keyword evidence="1" id="KW-0560">Oxidoreductase</keyword>
<feature type="domain" description="Pyridoxamine 5'-phosphate oxidase N-terminal" evidence="3">
    <location>
        <begin position="23"/>
        <end position="148"/>
    </location>
</feature>
<dbReference type="STRING" id="1797.RMCT_1276"/>
<dbReference type="SUPFAM" id="SSF50475">
    <property type="entry name" value="FMN-binding split barrel"/>
    <property type="match status" value="1"/>
</dbReference>
<dbReference type="InterPro" id="IPR019967">
    <property type="entry name" value="F420-dep_enz_PPOX_Rv0121"/>
</dbReference>
<evidence type="ECO:0000259" key="3">
    <source>
        <dbReference type="Pfam" id="PF01243"/>
    </source>
</evidence>
<accession>A0A117ILW6</accession>
<feature type="region of interest" description="Disordered" evidence="2">
    <location>
        <begin position="1"/>
        <end position="21"/>
    </location>
</feature>
<dbReference type="Gene3D" id="2.30.110.10">
    <property type="entry name" value="Electron Transport, Fmn-binding Protein, Chain A"/>
    <property type="match status" value="1"/>
</dbReference>
<dbReference type="InterPro" id="IPR011576">
    <property type="entry name" value="Pyridox_Oxase_N"/>
</dbReference>
<dbReference type="InterPro" id="IPR012349">
    <property type="entry name" value="Split_barrel_FMN-bd"/>
</dbReference>
<evidence type="ECO:0000313" key="5">
    <source>
        <dbReference type="Proteomes" id="UP000069654"/>
    </source>
</evidence>
<dbReference type="PANTHER" id="PTHR35176">
    <property type="entry name" value="HEME OXYGENASE HI_0854-RELATED"/>
    <property type="match status" value="1"/>
</dbReference>
<organism evidence="4 5">
    <name type="scientific">Mycolicibacterium thermoresistibile</name>
    <name type="common">Mycobacterium thermoresistibile</name>
    <dbReference type="NCBI Taxonomy" id="1797"/>
    <lineage>
        <taxon>Bacteria</taxon>
        <taxon>Bacillati</taxon>
        <taxon>Actinomycetota</taxon>
        <taxon>Actinomycetes</taxon>
        <taxon>Mycobacteriales</taxon>
        <taxon>Mycobacteriaceae</taxon>
        <taxon>Mycolicibacterium</taxon>
    </lineage>
</organism>
<name>A0A117ILW6_MYCTH</name>
<gene>
    <name evidence="4" type="ORF">RMCT_1276</name>
</gene>